<dbReference type="InterPro" id="IPR004682">
    <property type="entry name" value="TRAP_DctP"/>
</dbReference>
<keyword evidence="2" id="KW-0813">Transport</keyword>
<evidence type="ECO:0000313" key="5">
    <source>
        <dbReference type="EMBL" id="NYZ19625.1"/>
    </source>
</evidence>
<evidence type="ECO:0000256" key="4">
    <source>
        <dbReference type="SAM" id="SignalP"/>
    </source>
</evidence>
<gene>
    <name evidence="5" type="ORF">HND93_07870</name>
</gene>
<dbReference type="Proteomes" id="UP000584642">
    <property type="component" value="Unassembled WGS sequence"/>
</dbReference>
<comment type="caution">
    <text evidence="5">The sequence shown here is derived from an EMBL/GenBank/DDBJ whole genome shotgun (WGS) entry which is preliminary data.</text>
</comment>
<dbReference type="InterPro" id="IPR018389">
    <property type="entry name" value="DctP_fam"/>
</dbReference>
<dbReference type="NCBIfam" id="TIGR00787">
    <property type="entry name" value="dctP"/>
    <property type="match status" value="1"/>
</dbReference>
<accession>A0ABX2TAC1</accession>
<evidence type="ECO:0000313" key="6">
    <source>
        <dbReference type="Proteomes" id="UP000584642"/>
    </source>
</evidence>
<dbReference type="CDD" id="cd13603">
    <property type="entry name" value="PBP2_TRAP_Siap_TeaA_like"/>
    <property type="match status" value="1"/>
</dbReference>
<evidence type="ECO:0000256" key="2">
    <source>
        <dbReference type="ARBA" id="ARBA00022448"/>
    </source>
</evidence>
<comment type="similarity">
    <text evidence="1">Belongs to the bacterial solute-binding protein 7 family.</text>
</comment>
<evidence type="ECO:0000256" key="3">
    <source>
        <dbReference type="ARBA" id="ARBA00022729"/>
    </source>
</evidence>
<keyword evidence="3 4" id="KW-0732">Signal</keyword>
<reference evidence="5 6" key="1">
    <citation type="submission" date="2020-05" db="EMBL/GenBank/DDBJ databases">
        <title>Azospirillum oleiclasticum sp. nov, a nitrogen-fixing and heavy crude oil-emulsifying bacterium isolated from the crude oil of Yumen Oilfield.</title>
        <authorList>
            <person name="Wu D."/>
            <person name="Cai M."/>
            <person name="Zhang X."/>
        </authorList>
    </citation>
    <scope>NUCLEOTIDE SEQUENCE [LARGE SCALE GENOMIC DNA]</scope>
    <source>
        <strain evidence="5 6">ROY-1-1-2</strain>
    </source>
</reference>
<proteinExistence type="inferred from homology"/>
<evidence type="ECO:0000256" key="1">
    <source>
        <dbReference type="ARBA" id="ARBA00009023"/>
    </source>
</evidence>
<dbReference type="RefSeq" id="WP_180281400.1">
    <property type="nucleotide sequence ID" value="NZ_JABFDB010000004.1"/>
</dbReference>
<dbReference type="Pfam" id="PF03480">
    <property type="entry name" value="DctP"/>
    <property type="match status" value="1"/>
</dbReference>
<dbReference type="InterPro" id="IPR038404">
    <property type="entry name" value="TRAP_DctP_sf"/>
</dbReference>
<organism evidence="5 6">
    <name type="scientific">Azospirillum oleiclasticum</name>
    <dbReference type="NCBI Taxonomy" id="2735135"/>
    <lineage>
        <taxon>Bacteria</taxon>
        <taxon>Pseudomonadati</taxon>
        <taxon>Pseudomonadota</taxon>
        <taxon>Alphaproteobacteria</taxon>
        <taxon>Rhodospirillales</taxon>
        <taxon>Azospirillaceae</taxon>
        <taxon>Azospirillum</taxon>
    </lineage>
</organism>
<dbReference type="PIRSF" id="PIRSF006470">
    <property type="entry name" value="DctB"/>
    <property type="match status" value="1"/>
</dbReference>
<dbReference type="EMBL" id="JABFDB010000004">
    <property type="protein sequence ID" value="NYZ19625.1"/>
    <property type="molecule type" value="Genomic_DNA"/>
</dbReference>
<protein>
    <submittedName>
        <fullName evidence="5">TRAP transporter substrate-binding protein</fullName>
    </submittedName>
</protein>
<keyword evidence="6" id="KW-1185">Reference proteome</keyword>
<sequence>MRLRALIGAVAMLALCGPALAADFTIRLSHGDNEANPTHLTALKFKELAKQYTNGRVDVLIFPSNQLGSEEEVVQAVRTGTVQAQIPAMANVHPFAPSAGVLLLPYLFNTSAEAHKGLDALLPQLNERVTKEGGIRFLGILEKDFRILTNSKRPVKTLADLQGLKIRVPPNQISIKTFKSWGLDPIPMGWAEVFTALQQGVLDGQENPYTTAQTSKFYEIQKYITEIHYQIWTGPLLIGERFFQRMPPDVREAVAKAGFEAVAYGRQESAKQTEAAKVFLREKGMILQGAPEDEPKWQEAARTTWPDLYASVGGEAWAKTAVGVIEQANKQ</sequence>
<feature type="signal peptide" evidence="4">
    <location>
        <begin position="1"/>
        <end position="21"/>
    </location>
</feature>
<dbReference type="PANTHER" id="PTHR33376">
    <property type="match status" value="1"/>
</dbReference>
<name>A0ABX2TAC1_9PROT</name>
<feature type="chain" id="PRO_5046915617" evidence="4">
    <location>
        <begin position="22"/>
        <end position="331"/>
    </location>
</feature>
<dbReference type="SUPFAM" id="SSF53850">
    <property type="entry name" value="Periplasmic binding protein-like II"/>
    <property type="match status" value="1"/>
</dbReference>
<dbReference type="NCBIfam" id="NF037995">
    <property type="entry name" value="TRAP_S1"/>
    <property type="match status" value="1"/>
</dbReference>
<dbReference type="Gene3D" id="3.40.190.170">
    <property type="entry name" value="Bacterial extracellular solute-binding protein, family 7"/>
    <property type="match status" value="1"/>
</dbReference>
<dbReference type="PANTHER" id="PTHR33376:SF7">
    <property type="entry name" value="C4-DICARBOXYLATE-BINDING PROTEIN DCTB"/>
    <property type="match status" value="1"/>
</dbReference>